<dbReference type="EMBL" id="JAOAOG010000045">
    <property type="protein sequence ID" value="KAJ6252405.1"/>
    <property type="molecule type" value="Genomic_DNA"/>
</dbReference>
<dbReference type="CDD" id="cd00086">
    <property type="entry name" value="homeodomain"/>
    <property type="match status" value="1"/>
</dbReference>
<organism evidence="7 8">
    <name type="scientific">Anaeramoeba flamelloides</name>
    <dbReference type="NCBI Taxonomy" id="1746091"/>
    <lineage>
        <taxon>Eukaryota</taxon>
        <taxon>Metamonada</taxon>
        <taxon>Anaeramoebidae</taxon>
        <taxon>Anaeramoeba</taxon>
    </lineage>
</organism>
<protein>
    <recommendedName>
        <fullName evidence="6">Homeobox domain-containing protein</fullName>
    </recommendedName>
</protein>
<comment type="caution">
    <text evidence="7">The sequence shown here is derived from an EMBL/GenBank/DDBJ whole genome shotgun (WGS) entry which is preliminary data.</text>
</comment>
<evidence type="ECO:0000256" key="3">
    <source>
        <dbReference type="ARBA" id="ARBA00023242"/>
    </source>
</evidence>
<dbReference type="PROSITE" id="PS50071">
    <property type="entry name" value="HOMEOBOX_2"/>
    <property type="match status" value="1"/>
</dbReference>
<reference evidence="7" key="1">
    <citation type="submission" date="2022-08" db="EMBL/GenBank/DDBJ databases">
        <title>Novel sulfate-reducing endosymbionts in the free-living metamonad Anaeramoeba.</title>
        <authorList>
            <person name="Jerlstrom-Hultqvist J."/>
            <person name="Cepicka I."/>
            <person name="Gallot-Lavallee L."/>
            <person name="Salas-Leiva D."/>
            <person name="Curtis B.A."/>
            <person name="Zahonova K."/>
            <person name="Pipaliya S."/>
            <person name="Dacks J."/>
            <person name="Roger A.J."/>
        </authorList>
    </citation>
    <scope>NUCLEOTIDE SEQUENCE</scope>
    <source>
        <strain evidence="7">Schooner1</strain>
    </source>
</reference>
<feature type="compositionally biased region" description="Polar residues" evidence="5">
    <location>
        <begin position="202"/>
        <end position="213"/>
    </location>
</feature>
<dbReference type="SMART" id="SM00389">
    <property type="entry name" value="HOX"/>
    <property type="match status" value="1"/>
</dbReference>
<keyword evidence="3 4" id="KW-0539">Nucleus</keyword>
<evidence type="ECO:0000259" key="6">
    <source>
        <dbReference type="PROSITE" id="PS50071"/>
    </source>
</evidence>
<keyword evidence="1 4" id="KW-0238">DNA-binding</keyword>
<dbReference type="InterPro" id="IPR009057">
    <property type="entry name" value="Homeodomain-like_sf"/>
</dbReference>
<evidence type="ECO:0000313" key="7">
    <source>
        <dbReference type="EMBL" id="KAJ6252405.1"/>
    </source>
</evidence>
<dbReference type="InterPro" id="IPR008422">
    <property type="entry name" value="KN_HD"/>
</dbReference>
<proteinExistence type="predicted"/>
<evidence type="ECO:0000256" key="5">
    <source>
        <dbReference type="SAM" id="MobiDB-lite"/>
    </source>
</evidence>
<gene>
    <name evidence="7" type="ORF">M0813_14257</name>
</gene>
<accession>A0ABQ8Z6K0</accession>
<evidence type="ECO:0000313" key="8">
    <source>
        <dbReference type="Proteomes" id="UP001150062"/>
    </source>
</evidence>
<dbReference type="InterPro" id="IPR001356">
    <property type="entry name" value="HD"/>
</dbReference>
<evidence type="ECO:0000256" key="2">
    <source>
        <dbReference type="ARBA" id="ARBA00023155"/>
    </source>
</evidence>
<dbReference type="Pfam" id="PF05920">
    <property type="entry name" value="Homeobox_KN"/>
    <property type="match status" value="1"/>
</dbReference>
<sequence>MNYNVSNSMDLEFDYNNDFKNYNDIDLLSLENFDDLENISEFAVNYKCVEINLIIKNENETENENENEWELIDGKSELQSNFSDLEYINCEANYLNELSFDLKNFDTQPFFNSLNTEQSEKLKKKCQPDEQLDLNKQNANENENENGNNSSLFQTSFVENLVNIDESEISENDSQFYNQQTSQGEDGQIENVDKDELFKNSPLGTSCYNNLSTNKKETEEENDFDLTMSEEIGSEKQQQYSKSINKKKKKNKKKSKPTEGWNRKTFKVLYGDKQRVTILKIKRTRNKRKNTTEDAKEIWESWFNNHYNEKQGPYPNKYTRNILAKKTNTPELQVQRWFGQRRRIEKERWENGEIAKPNWI</sequence>
<feature type="DNA-binding region" description="Homeobox" evidence="4">
    <location>
        <begin position="284"/>
        <end position="349"/>
    </location>
</feature>
<comment type="subcellular location">
    <subcellularLocation>
        <location evidence="4">Nucleus</location>
    </subcellularLocation>
</comment>
<keyword evidence="2 4" id="KW-0371">Homeobox</keyword>
<keyword evidence="8" id="KW-1185">Reference proteome</keyword>
<feature type="region of interest" description="Disordered" evidence="5">
    <location>
        <begin position="198"/>
        <end position="261"/>
    </location>
</feature>
<name>A0ABQ8Z6K0_9EUKA</name>
<feature type="compositionally biased region" description="Basic residues" evidence="5">
    <location>
        <begin position="244"/>
        <end position="255"/>
    </location>
</feature>
<dbReference type="Proteomes" id="UP001150062">
    <property type="component" value="Unassembled WGS sequence"/>
</dbReference>
<feature type="domain" description="Homeobox" evidence="6">
    <location>
        <begin position="282"/>
        <end position="348"/>
    </location>
</feature>
<evidence type="ECO:0000256" key="4">
    <source>
        <dbReference type="PROSITE-ProRule" id="PRU00108"/>
    </source>
</evidence>
<evidence type="ECO:0000256" key="1">
    <source>
        <dbReference type="ARBA" id="ARBA00023125"/>
    </source>
</evidence>
<dbReference type="Gene3D" id="1.10.10.60">
    <property type="entry name" value="Homeodomain-like"/>
    <property type="match status" value="1"/>
</dbReference>
<dbReference type="SUPFAM" id="SSF46689">
    <property type="entry name" value="Homeodomain-like"/>
    <property type="match status" value="1"/>
</dbReference>